<sequence>MSRVEEALAQIGVMTRAQSVNAAIGAFERAIEPFGARTYSTWVLANPERMDPRLGMVSNWADEWTEYYLAKQQYLVDPVVQRALTQPGGFTWADISRTTSQASTELFRDARQFGLADGFTQPVGTGGLLNAAVVNVSGPTIHWTDMDQGVMSFVASTFMQRLLHLREVRLQPAVKTLSPQERRILNHASMGQSDKVIALHLEISPETVRTHWKRIFAKLQADDRAQAVAVGIWSGQIAP</sequence>
<organism evidence="5">
    <name type="scientific">Caulobacter sp. 73W</name>
    <dbReference type="NCBI Taxonomy" id="3161137"/>
    <lineage>
        <taxon>Bacteria</taxon>
        <taxon>Pseudomonadati</taxon>
        <taxon>Pseudomonadota</taxon>
        <taxon>Alphaproteobacteria</taxon>
        <taxon>Caulobacterales</taxon>
        <taxon>Caulobacteraceae</taxon>
        <taxon>Caulobacter</taxon>
    </lineage>
</organism>
<dbReference type="InterPro" id="IPR005143">
    <property type="entry name" value="TF_LuxR_autoind-bd_dom"/>
</dbReference>
<keyword evidence="1" id="KW-0805">Transcription regulation</keyword>
<dbReference type="PANTHER" id="PTHR44688:SF16">
    <property type="entry name" value="DNA-BINDING TRANSCRIPTIONAL ACTIVATOR DEVR_DOSR"/>
    <property type="match status" value="1"/>
</dbReference>
<evidence type="ECO:0000256" key="1">
    <source>
        <dbReference type="ARBA" id="ARBA00023015"/>
    </source>
</evidence>
<keyword evidence="2" id="KW-0238">DNA-binding</keyword>
<dbReference type="AlphaFoldDB" id="A0AB39KV38"/>
<dbReference type="EMBL" id="CP158375">
    <property type="protein sequence ID" value="XDO97664.1"/>
    <property type="molecule type" value="Genomic_DNA"/>
</dbReference>
<dbReference type="InterPro" id="IPR036388">
    <property type="entry name" value="WH-like_DNA-bd_sf"/>
</dbReference>
<feature type="domain" description="HTH luxR-type" evidence="4">
    <location>
        <begin position="170"/>
        <end position="235"/>
    </location>
</feature>
<dbReference type="InterPro" id="IPR000792">
    <property type="entry name" value="Tscrpt_reg_LuxR_C"/>
</dbReference>
<keyword evidence="3" id="KW-0804">Transcription</keyword>
<dbReference type="SUPFAM" id="SSF46894">
    <property type="entry name" value="C-terminal effector domain of the bipartite response regulators"/>
    <property type="match status" value="1"/>
</dbReference>
<dbReference type="GO" id="GO:0006355">
    <property type="term" value="P:regulation of DNA-templated transcription"/>
    <property type="evidence" value="ECO:0007669"/>
    <property type="project" value="InterPro"/>
</dbReference>
<reference evidence="5" key="1">
    <citation type="submission" date="2024-06" db="EMBL/GenBank/DDBJ databases">
        <title>Caulobacter inopinatus, sp. nov.</title>
        <authorList>
            <person name="Donachie S.P."/>
        </authorList>
    </citation>
    <scope>NUCLEOTIDE SEQUENCE</scope>
    <source>
        <strain evidence="5">73W</strain>
    </source>
</reference>
<dbReference type="CDD" id="cd06170">
    <property type="entry name" value="LuxR_C_like"/>
    <property type="match status" value="1"/>
</dbReference>
<dbReference type="PANTHER" id="PTHR44688">
    <property type="entry name" value="DNA-BINDING TRANSCRIPTIONAL ACTIVATOR DEVR_DOSR"/>
    <property type="match status" value="1"/>
</dbReference>
<dbReference type="InterPro" id="IPR016032">
    <property type="entry name" value="Sig_transdc_resp-reg_C-effctor"/>
</dbReference>
<gene>
    <name evidence="5" type="ORF">ABOZ73_04385</name>
</gene>
<name>A0AB39KV38_9CAUL</name>
<proteinExistence type="predicted"/>
<evidence type="ECO:0000256" key="3">
    <source>
        <dbReference type="ARBA" id="ARBA00023163"/>
    </source>
</evidence>
<evidence type="ECO:0000256" key="2">
    <source>
        <dbReference type="ARBA" id="ARBA00023125"/>
    </source>
</evidence>
<dbReference type="Pfam" id="PF00196">
    <property type="entry name" value="GerE"/>
    <property type="match status" value="1"/>
</dbReference>
<accession>A0AB39KV38</accession>
<evidence type="ECO:0000259" key="4">
    <source>
        <dbReference type="PROSITE" id="PS50043"/>
    </source>
</evidence>
<dbReference type="RefSeq" id="WP_369061033.1">
    <property type="nucleotide sequence ID" value="NZ_CP158375.1"/>
</dbReference>
<dbReference type="SMART" id="SM00421">
    <property type="entry name" value="HTH_LUXR"/>
    <property type="match status" value="1"/>
</dbReference>
<dbReference type="Pfam" id="PF03472">
    <property type="entry name" value="Autoind_bind"/>
    <property type="match status" value="1"/>
</dbReference>
<dbReference type="Gene3D" id="1.10.10.10">
    <property type="entry name" value="Winged helix-like DNA-binding domain superfamily/Winged helix DNA-binding domain"/>
    <property type="match status" value="1"/>
</dbReference>
<evidence type="ECO:0000313" key="5">
    <source>
        <dbReference type="EMBL" id="XDO97664.1"/>
    </source>
</evidence>
<dbReference type="PROSITE" id="PS50043">
    <property type="entry name" value="HTH_LUXR_2"/>
    <property type="match status" value="1"/>
</dbReference>
<dbReference type="InterPro" id="IPR036693">
    <property type="entry name" value="TF_LuxR_autoind-bd_dom_sf"/>
</dbReference>
<protein>
    <submittedName>
        <fullName evidence="5">Autoinducer binding domain-containing protein</fullName>
    </submittedName>
</protein>
<dbReference type="PRINTS" id="PR00038">
    <property type="entry name" value="HTHLUXR"/>
</dbReference>
<dbReference type="Gene3D" id="3.30.450.80">
    <property type="entry name" value="Transcription factor LuxR-like, autoinducer-binding domain"/>
    <property type="match status" value="1"/>
</dbReference>
<dbReference type="SUPFAM" id="SSF75516">
    <property type="entry name" value="Pheromone-binding domain of LuxR-like quorum-sensing transcription factors"/>
    <property type="match status" value="1"/>
</dbReference>
<dbReference type="GO" id="GO:0003677">
    <property type="term" value="F:DNA binding"/>
    <property type="evidence" value="ECO:0007669"/>
    <property type="project" value="UniProtKB-KW"/>
</dbReference>